<keyword evidence="1" id="KW-0732">Signal</keyword>
<evidence type="ECO:0000313" key="2">
    <source>
        <dbReference type="EMBL" id="TNJ35312.1"/>
    </source>
</evidence>
<proteinExistence type="predicted"/>
<dbReference type="AlphaFoldDB" id="A0A5C4RWK9"/>
<dbReference type="OrthoDB" id="9153342at2"/>
<evidence type="ECO:0008006" key="4">
    <source>
        <dbReference type="Google" id="ProtNLM"/>
    </source>
</evidence>
<evidence type="ECO:0000256" key="1">
    <source>
        <dbReference type="SAM" id="SignalP"/>
    </source>
</evidence>
<sequence>MFRTLSALALAVLLAAPVLAQTADPAAHMAGLQAQLAPGKQVFTARQMALTPAEEADFWPVYDAHQSELAGLVQRRREAAAAYARLSTLDEDEIADLAEELAEIDLDEARLNEETYSRLSRLLPAAKALKYLQLERQVSTLLRYELAATAPLSN</sequence>
<protein>
    <recommendedName>
        <fullName evidence="4">Periplasmic heavy metal sensor</fullName>
    </recommendedName>
</protein>
<dbReference type="Proteomes" id="UP000305760">
    <property type="component" value="Unassembled WGS sequence"/>
</dbReference>
<feature type="signal peptide" evidence="1">
    <location>
        <begin position="1"/>
        <end position="20"/>
    </location>
</feature>
<comment type="caution">
    <text evidence="2">The sequence shown here is derived from an EMBL/GenBank/DDBJ whole genome shotgun (WGS) entry which is preliminary data.</text>
</comment>
<reference evidence="2 3" key="1">
    <citation type="submission" date="2019-03" db="EMBL/GenBank/DDBJ databases">
        <title>Arenimonas daejeonensis sp. nov., isolated from compost.</title>
        <authorList>
            <person name="Jeon C.O."/>
        </authorList>
    </citation>
    <scope>NUCLEOTIDE SEQUENCE [LARGE SCALE GENOMIC DNA]</scope>
    <source>
        <strain evidence="2 3">R29</strain>
    </source>
</reference>
<gene>
    <name evidence="2" type="ORF">E1B00_06035</name>
</gene>
<keyword evidence="3" id="KW-1185">Reference proteome</keyword>
<name>A0A5C4RWK9_9GAMM</name>
<evidence type="ECO:0000313" key="3">
    <source>
        <dbReference type="Proteomes" id="UP000305760"/>
    </source>
</evidence>
<organism evidence="2 3">
    <name type="scientific">Arenimonas terrae</name>
    <dbReference type="NCBI Taxonomy" id="2546226"/>
    <lineage>
        <taxon>Bacteria</taxon>
        <taxon>Pseudomonadati</taxon>
        <taxon>Pseudomonadota</taxon>
        <taxon>Gammaproteobacteria</taxon>
        <taxon>Lysobacterales</taxon>
        <taxon>Lysobacteraceae</taxon>
        <taxon>Arenimonas</taxon>
    </lineage>
</organism>
<feature type="chain" id="PRO_5022888979" description="Periplasmic heavy metal sensor" evidence="1">
    <location>
        <begin position="21"/>
        <end position="154"/>
    </location>
</feature>
<accession>A0A5C4RWK9</accession>
<dbReference type="RefSeq" id="WP_139446628.1">
    <property type="nucleotide sequence ID" value="NZ_SMDR01000001.1"/>
</dbReference>
<dbReference type="EMBL" id="SMDR01000001">
    <property type="protein sequence ID" value="TNJ35312.1"/>
    <property type="molecule type" value="Genomic_DNA"/>
</dbReference>